<dbReference type="RefSeq" id="WP_123529632.1">
    <property type="nucleotide sequence ID" value="NZ_MOBU01000002.1"/>
</dbReference>
<evidence type="ECO:0000313" key="2">
    <source>
        <dbReference type="Proteomes" id="UP000285757"/>
    </source>
</evidence>
<dbReference type="Proteomes" id="UP000285757">
    <property type="component" value="Unassembled WGS sequence"/>
</dbReference>
<dbReference type="EMBL" id="MOBU01000002">
    <property type="protein sequence ID" value="RON71883.1"/>
    <property type="molecule type" value="Genomic_DNA"/>
</dbReference>
<name>A0A423LUC8_PSEFL</name>
<comment type="caution">
    <text evidence="1">The sequence shown here is derived from an EMBL/GenBank/DDBJ whole genome shotgun (WGS) entry which is preliminary data.</text>
</comment>
<gene>
    <name evidence="1" type="ORF">BK671_02440</name>
</gene>
<dbReference type="AlphaFoldDB" id="A0A423LUC8"/>
<organism evidence="1 2">
    <name type="scientific">Pseudomonas fluorescens</name>
    <dbReference type="NCBI Taxonomy" id="294"/>
    <lineage>
        <taxon>Bacteria</taxon>
        <taxon>Pseudomonadati</taxon>
        <taxon>Pseudomonadota</taxon>
        <taxon>Gammaproteobacteria</taxon>
        <taxon>Pseudomonadales</taxon>
        <taxon>Pseudomonadaceae</taxon>
        <taxon>Pseudomonas</taxon>
    </lineage>
</organism>
<accession>A0A423LUC8</accession>
<proteinExistence type="predicted"/>
<protein>
    <submittedName>
        <fullName evidence="1">Uncharacterized protein</fullName>
    </submittedName>
</protein>
<evidence type="ECO:0000313" key="1">
    <source>
        <dbReference type="EMBL" id="RON71883.1"/>
    </source>
</evidence>
<sequence length="73" mass="8058">MSKIPTDAGNELTSRQAQIEVEAPLVLYPPNHHTTTGRIFFGGSRRQDWTVKMYADKTSDLIAEVPPGMTING</sequence>
<reference evidence="1 2" key="1">
    <citation type="submission" date="2016-10" db="EMBL/GenBank/DDBJ databases">
        <title>Comparative genome analysis of multiple Pseudomonas spp. focuses on biocontrol and plant growth promoting traits.</title>
        <authorList>
            <person name="Tao X.-Y."/>
            <person name="Taylor C.G."/>
        </authorList>
    </citation>
    <scope>NUCLEOTIDE SEQUENCE [LARGE SCALE GENOMIC DNA]</scope>
    <source>
        <strain evidence="1 2">24D3</strain>
    </source>
</reference>